<dbReference type="InterPro" id="IPR001173">
    <property type="entry name" value="Glyco_trans_2-like"/>
</dbReference>
<evidence type="ECO:0000256" key="3">
    <source>
        <dbReference type="ARBA" id="ARBA00022679"/>
    </source>
</evidence>
<reference evidence="5 6" key="1">
    <citation type="journal article" date="2013" name="Genome Announc.">
        <title>Draft Genome Sequence of Arcticibacter svalbardensis Strain MN12-7T, a Member of the Family Sphingobacteriaceae Isolated from an Arctic Soil Sample.</title>
        <authorList>
            <person name="Shivaji S."/>
            <person name="Ara S."/>
            <person name="Prasad S."/>
            <person name="Manasa B.P."/>
            <person name="Begum Z."/>
            <person name="Singh A."/>
            <person name="Kumar Pinnaka A."/>
        </authorList>
    </citation>
    <scope>NUCLEOTIDE SEQUENCE [LARGE SCALE GENOMIC DNA]</scope>
    <source>
        <strain evidence="5 6">MN12-7</strain>
    </source>
</reference>
<dbReference type="PANTHER" id="PTHR43630">
    <property type="entry name" value="POLY-BETA-1,6-N-ACETYL-D-GLUCOSAMINE SYNTHASE"/>
    <property type="match status" value="1"/>
</dbReference>
<dbReference type="Proteomes" id="UP000014174">
    <property type="component" value="Unassembled WGS sequence"/>
</dbReference>
<dbReference type="Pfam" id="PF00535">
    <property type="entry name" value="Glycos_transf_2"/>
    <property type="match status" value="1"/>
</dbReference>
<gene>
    <name evidence="5" type="ORF">ADIARSV_2973</name>
</gene>
<keyword evidence="3 5" id="KW-0808">Transferase</keyword>
<protein>
    <submittedName>
        <fullName evidence="5">Glycosyl transferase, family 2</fullName>
    </submittedName>
</protein>
<dbReference type="CDD" id="cd00761">
    <property type="entry name" value="Glyco_tranf_GTA_type"/>
    <property type="match status" value="1"/>
</dbReference>
<name>R9GQ41_9SPHI</name>
<evidence type="ECO:0000259" key="4">
    <source>
        <dbReference type="Pfam" id="PF00535"/>
    </source>
</evidence>
<dbReference type="GO" id="GO:0016757">
    <property type="term" value="F:glycosyltransferase activity"/>
    <property type="evidence" value="ECO:0007669"/>
    <property type="project" value="UniProtKB-KW"/>
</dbReference>
<dbReference type="OrthoDB" id="6638511at2"/>
<dbReference type="RefSeq" id="WP_016196204.1">
    <property type="nucleotide sequence ID" value="NZ_AQPN01000103.1"/>
</dbReference>
<dbReference type="InterPro" id="IPR029044">
    <property type="entry name" value="Nucleotide-diphossugar_trans"/>
</dbReference>
<comment type="similarity">
    <text evidence="1">Belongs to the glycosyltransferase 2 family.</text>
</comment>
<dbReference type="eggNOG" id="COG0463">
    <property type="taxonomic scope" value="Bacteria"/>
</dbReference>
<organism evidence="5 6">
    <name type="scientific">Arcticibacter svalbardensis MN12-7</name>
    <dbReference type="NCBI Taxonomy" id="1150600"/>
    <lineage>
        <taxon>Bacteria</taxon>
        <taxon>Pseudomonadati</taxon>
        <taxon>Bacteroidota</taxon>
        <taxon>Sphingobacteriia</taxon>
        <taxon>Sphingobacteriales</taxon>
        <taxon>Sphingobacteriaceae</taxon>
        <taxon>Arcticibacter</taxon>
    </lineage>
</organism>
<keyword evidence="6" id="KW-1185">Reference proteome</keyword>
<dbReference type="SUPFAM" id="SSF53448">
    <property type="entry name" value="Nucleotide-diphospho-sugar transferases"/>
    <property type="match status" value="1"/>
</dbReference>
<dbReference type="EMBL" id="AQPN01000103">
    <property type="protein sequence ID" value="EOR93836.1"/>
    <property type="molecule type" value="Genomic_DNA"/>
</dbReference>
<comment type="caution">
    <text evidence="5">The sequence shown here is derived from an EMBL/GenBank/DDBJ whole genome shotgun (WGS) entry which is preliminary data.</text>
</comment>
<dbReference type="Gene3D" id="3.90.550.10">
    <property type="entry name" value="Spore Coat Polysaccharide Biosynthesis Protein SpsA, Chain A"/>
    <property type="match status" value="1"/>
</dbReference>
<accession>R9GQ41</accession>
<sequence length="262" mass="30288">MLFSFVIPTYNRALKVSRAIESILNQPEWALTSEIVVVDDGSTDNTETLLQKYILNNQLRLIKHPSNRGVANAKNTGILNAKHEYVVLLDSDDLLEVNGLKYLNQLILNNRYDIVFCGTKVLKNNALMYDPAFWGIKSYTDMLINPVGEYLPVCKTQLMQKNLLRNLRGYESITWLSMAKDGCKVYYDKEPLVLVDDQGDDRISVRLSGMKNSAQMSEGYALYLKEFGADLKRLHYMLYLKINFKMICYSLMRFYFQKKNQN</sequence>
<keyword evidence="2" id="KW-0328">Glycosyltransferase</keyword>
<evidence type="ECO:0000313" key="6">
    <source>
        <dbReference type="Proteomes" id="UP000014174"/>
    </source>
</evidence>
<dbReference type="STRING" id="1150600.ADIARSV_2973"/>
<dbReference type="AlphaFoldDB" id="R9GQ41"/>
<proteinExistence type="inferred from homology"/>
<evidence type="ECO:0000256" key="1">
    <source>
        <dbReference type="ARBA" id="ARBA00006739"/>
    </source>
</evidence>
<evidence type="ECO:0000313" key="5">
    <source>
        <dbReference type="EMBL" id="EOR93836.1"/>
    </source>
</evidence>
<evidence type="ECO:0000256" key="2">
    <source>
        <dbReference type="ARBA" id="ARBA00022676"/>
    </source>
</evidence>
<feature type="domain" description="Glycosyltransferase 2-like" evidence="4">
    <location>
        <begin position="4"/>
        <end position="123"/>
    </location>
</feature>
<dbReference type="PANTHER" id="PTHR43630:SF1">
    <property type="entry name" value="POLY-BETA-1,6-N-ACETYL-D-GLUCOSAMINE SYNTHASE"/>
    <property type="match status" value="1"/>
</dbReference>